<evidence type="ECO:0000313" key="2">
    <source>
        <dbReference type="Proteomes" id="UP001210865"/>
    </source>
</evidence>
<reference evidence="1 2" key="1">
    <citation type="submission" date="2022-12" db="EMBL/GenBank/DDBJ databases">
        <title>Sphingomonas abieness sp. nov., an endophytic bacterium isolated from Abies koreana.</title>
        <authorList>
            <person name="Jiang L."/>
            <person name="Lee J."/>
        </authorList>
    </citation>
    <scope>NUCLEOTIDE SEQUENCE [LARGE SCALE GENOMIC DNA]</scope>
    <source>
        <strain evidence="2">PAMB 00755</strain>
    </source>
</reference>
<proteinExistence type="predicted"/>
<sequence length="51" mass="5785">MTSNDANDHVESPACVMRRILEAQNDLSDEQRDYMEKMEAYLDGPGHDQSA</sequence>
<gene>
    <name evidence="1" type="ORF">PBT88_06240</name>
</gene>
<dbReference type="EMBL" id="CP115174">
    <property type="protein sequence ID" value="WBO23718.1"/>
    <property type="molecule type" value="Genomic_DNA"/>
</dbReference>
<keyword evidence="2" id="KW-1185">Reference proteome</keyword>
<dbReference type="Proteomes" id="UP001210865">
    <property type="component" value="Chromosome"/>
</dbReference>
<protein>
    <recommendedName>
        <fullName evidence="3">DUF3072 domain-containing protein</fullName>
    </recommendedName>
</protein>
<organism evidence="1 2">
    <name type="scientific">Sphingomonas abietis</name>
    <dbReference type="NCBI Taxonomy" id="3012344"/>
    <lineage>
        <taxon>Bacteria</taxon>
        <taxon>Pseudomonadati</taxon>
        <taxon>Pseudomonadota</taxon>
        <taxon>Alphaproteobacteria</taxon>
        <taxon>Sphingomonadales</taxon>
        <taxon>Sphingomonadaceae</taxon>
        <taxon>Sphingomonas</taxon>
    </lineage>
</organism>
<accession>A0ABY7NQQ6</accession>
<name>A0ABY7NQQ6_9SPHN</name>
<dbReference type="RefSeq" id="WP_270078349.1">
    <property type="nucleotide sequence ID" value="NZ_CP115174.1"/>
</dbReference>
<evidence type="ECO:0000313" key="1">
    <source>
        <dbReference type="EMBL" id="WBO23718.1"/>
    </source>
</evidence>
<evidence type="ECO:0008006" key="3">
    <source>
        <dbReference type="Google" id="ProtNLM"/>
    </source>
</evidence>